<gene>
    <name evidence="6" type="ORF">C7M71_028045</name>
</gene>
<dbReference type="Pfam" id="PF08241">
    <property type="entry name" value="Methyltransf_11"/>
    <property type="match status" value="1"/>
</dbReference>
<dbReference type="PANTHER" id="PTHR44942">
    <property type="entry name" value="METHYLTRANSF_11 DOMAIN-CONTAINING PROTEIN"/>
    <property type="match status" value="1"/>
</dbReference>
<sequence length="310" mass="33901">MQHRGSRCSGLGPPRGAGSASDRCRIGAGSAVGRRRPRAARRSCGVHLRLIASGGVTVHQAAGVGYQRAADAYERSRPSYPLPVIRELADAVRLERGRTVVDLGAGTGKFTRLLALTGARVIALEPVAAMRARLAELLPGVEVGEGTGEATGLPDGSVDVVVAAQSWHWFRQDEALAEVERVVRPGGALALVWNTFDASVPWVRDFQRIYFGRAPEGLPSHLDGRWRRLLEQRPGWSDIQERHLPNPHPVTREGVLERMASSSIIAALDAAEQQRVRAEVDAVLRAHPQTRHGDRIELPYTTDVYWTHRV</sequence>
<feature type="domain" description="Methyltransferase type 11" evidence="5">
    <location>
        <begin position="101"/>
        <end position="190"/>
    </location>
</feature>
<feature type="region of interest" description="Disordered" evidence="4">
    <location>
        <begin position="1"/>
        <end position="23"/>
    </location>
</feature>
<evidence type="ECO:0000259" key="5">
    <source>
        <dbReference type="Pfam" id="PF08241"/>
    </source>
</evidence>
<dbReference type="OrthoDB" id="9797252at2"/>
<dbReference type="InterPro" id="IPR029063">
    <property type="entry name" value="SAM-dependent_MTases_sf"/>
</dbReference>
<dbReference type="SUPFAM" id="SSF53335">
    <property type="entry name" value="S-adenosyl-L-methionine-dependent methyltransferases"/>
    <property type="match status" value="1"/>
</dbReference>
<protein>
    <submittedName>
        <fullName evidence="6">SAM-dependent methyltransferase</fullName>
    </submittedName>
</protein>
<keyword evidence="7" id="KW-1185">Reference proteome</keyword>
<proteinExistence type="inferred from homology"/>
<evidence type="ECO:0000256" key="1">
    <source>
        <dbReference type="ARBA" id="ARBA00008361"/>
    </source>
</evidence>
<dbReference type="InterPro" id="IPR013216">
    <property type="entry name" value="Methyltransf_11"/>
</dbReference>
<dbReference type="EMBL" id="CP031264">
    <property type="protein sequence ID" value="AXI80669.1"/>
    <property type="molecule type" value="Genomic_DNA"/>
</dbReference>
<name>A0A345T3W4_9ACTN</name>
<dbReference type="Proteomes" id="UP000249340">
    <property type="component" value="Chromosome"/>
</dbReference>
<organism evidence="6 7">
    <name type="scientific">Peterkaempfera bronchialis</name>
    <dbReference type="NCBI Taxonomy" id="2126346"/>
    <lineage>
        <taxon>Bacteria</taxon>
        <taxon>Bacillati</taxon>
        <taxon>Actinomycetota</taxon>
        <taxon>Actinomycetes</taxon>
        <taxon>Kitasatosporales</taxon>
        <taxon>Streptomycetaceae</taxon>
        <taxon>Peterkaempfera</taxon>
    </lineage>
</organism>
<evidence type="ECO:0000256" key="2">
    <source>
        <dbReference type="ARBA" id="ARBA00022603"/>
    </source>
</evidence>
<keyword evidence="3 6" id="KW-0808">Transferase</keyword>
<accession>A0A345T3W4</accession>
<dbReference type="KEGG" id="stri:C7M71_028045"/>
<evidence type="ECO:0000313" key="6">
    <source>
        <dbReference type="EMBL" id="AXI80669.1"/>
    </source>
</evidence>
<dbReference type="AlphaFoldDB" id="A0A345T3W4"/>
<dbReference type="GO" id="GO:0032259">
    <property type="term" value="P:methylation"/>
    <property type="evidence" value="ECO:0007669"/>
    <property type="project" value="UniProtKB-KW"/>
</dbReference>
<evidence type="ECO:0000256" key="3">
    <source>
        <dbReference type="ARBA" id="ARBA00022679"/>
    </source>
</evidence>
<dbReference type="InterPro" id="IPR051052">
    <property type="entry name" value="Diverse_substrate_MTase"/>
</dbReference>
<dbReference type="Gene3D" id="3.40.50.150">
    <property type="entry name" value="Vaccinia Virus protein VP39"/>
    <property type="match status" value="1"/>
</dbReference>
<evidence type="ECO:0000256" key="4">
    <source>
        <dbReference type="SAM" id="MobiDB-lite"/>
    </source>
</evidence>
<keyword evidence="2 6" id="KW-0489">Methyltransferase</keyword>
<evidence type="ECO:0000313" key="7">
    <source>
        <dbReference type="Proteomes" id="UP000249340"/>
    </source>
</evidence>
<dbReference type="CDD" id="cd02440">
    <property type="entry name" value="AdoMet_MTases"/>
    <property type="match status" value="1"/>
</dbReference>
<comment type="similarity">
    <text evidence="1">Belongs to the methyltransferase superfamily.</text>
</comment>
<dbReference type="PANTHER" id="PTHR44942:SF4">
    <property type="entry name" value="METHYLTRANSFERASE TYPE 11 DOMAIN-CONTAINING PROTEIN"/>
    <property type="match status" value="1"/>
</dbReference>
<dbReference type="GO" id="GO:0008757">
    <property type="term" value="F:S-adenosylmethionine-dependent methyltransferase activity"/>
    <property type="evidence" value="ECO:0007669"/>
    <property type="project" value="InterPro"/>
</dbReference>
<reference evidence="7" key="1">
    <citation type="submission" date="2018-07" db="EMBL/GenBank/DDBJ databases">
        <title>Streptacidiphilus bronchialis DSM 106435 chromosome.</title>
        <authorList>
            <person name="Batra D."/>
            <person name="Gulvik C.A."/>
        </authorList>
    </citation>
    <scope>NUCLEOTIDE SEQUENCE [LARGE SCALE GENOMIC DNA]</scope>
    <source>
        <strain evidence="7">DSM 106435</strain>
    </source>
</reference>